<dbReference type="Pfam" id="PF14200">
    <property type="entry name" value="RicinB_lectin_2"/>
    <property type="match status" value="1"/>
</dbReference>
<dbReference type="AlphaFoldDB" id="A0A7C9RPL4"/>
<dbReference type="SMART" id="SM00458">
    <property type="entry name" value="RICIN"/>
    <property type="match status" value="1"/>
</dbReference>
<accession>A0A7C9RPL4</accession>
<gene>
    <name evidence="3" type="ORF">G7043_15145</name>
</gene>
<name>A0A7C9RPL4_9PSEU</name>
<proteinExistence type="predicted"/>
<dbReference type="CDD" id="cd00161">
    <property type="entry name" value="beta-trefoil_Ricin-like"/>
    <property type="match status" value="1"/>
</dbReference>
<comment type="caution">
    <text evidence="3">The sequence shown here is derived from an EMBL/GenBank/DDBJ whole genome shotgun (WGS) entry which is preliminary data.</text>
</comment>
<evidence type="ECO:0000313" key="4">
    <source>
        <dbReference type="Proteomes" id="UP000481360"/>
    </source>
</evidence>
<dbReference type="SUPFAM" id="SSF50370">
    <property type="entry name" value="Ricin B-like lectins"/>
    <property type="match status" value="1"/>
</dbReference>
<evidence type="ECO:0000256" key="1">
    <source>
        <dbReference type="SAM" id="SignalP"/>
    </source>
</evidence>
<feature type="signal peptide" evidence="1">
    <location>
        <begin position="1"/>
        <end position="31"/>
    </location>
</feature>
<evidence type="ECO:0000313" key="3">
    <source>
        <dbReference type="EMBL" id="NGY60265.1"/>
    </source>
</evidence>
<dbReference type="InterPro" id="IPR000772">
    <property type="entry name" value="Ricin_B_lectin"/>
</dbReference>
<reference evidence="3 4" key="1">
    <citation type="submission" date="2020-03" db="EMBL/GenBank/DDBJ databases">
        <title>Isolation and identification of active actinomycetes.</title>
        <authorList>
            <person name="Sun X."/>
        </authorList>
    </citation>
    <scope>NUCLEOTIDE SEQUENCE [LARGE SCALE GENOMIC DNA]</scope>
    <source>
        <strain evidence="3 4">NEAU-D13</strain>
    </source>
</reference>
<organism evidence="3 4">
    <name type="scientific">Lentzea alba</name>
    <dbReference type="NCBI Taxonomy" id="2714351"/>
    <lineage>
        <taxon>Bacteria</taxon>
        <taxon>Bacillati</taxon>
        <taxon>Actinomycetota</taxon>
        <taxon>Actinomycetes</taxon>
        <taxon>Pseudonocardiales</taxon>
        <taxon>Pseudonocardiaceae</taxon>
        <taxon>Lentzea</taxon>
    </lineage>
</organism>
<dbReference type="Gene3D" id="2.80.10.50">
    <property type="match status" value="2"/>
</dbReference>
<evidence type="ECO:0000259" key="2">
    <source>
        <dbReference type="SMART" id="SM00458"/>
    </source>
</evidence>
<keyword evidence="1" id="KW-0732">Signal</keyword>
<protein>
    <recommendedName>
        <fullName evidence="2">Ricin B lectin domain-containing protein</fullName>
    </recommendedName>
</protein>
<dbReference type="RefSeq" id="WP_166046241.1">
    <property type="nucleotide sequence ID" value="NZ_JAAMPJ010000003.1"/>
</dbReference>
<dbReference type="EMBL" id="JAAMPJ010000003">
    <property type="protein sequence ID" value="NGY60265.1"/>
    <property type="molecule type" value="Genomic_DNA"/>
</dbReference>
<keyword evidence="4" id="KW-1185">Reference proteome</keyword>
<dbReference type="PROSITE" id="PS50231">
    <property type="entry name" value="RICIN_B_LECTIN"/>
    <property type="match status" value="1"/>
</dbReference>
<sequence>MSKFRVVSMLAAVAMSAAVSILGYGGGAAQAAPAPVEQSTPRAGVFNPIRNVGNNKCLQPVVPVVSSAVVQQTCDGSVAQGWQFVQVGTNHFRFLNQLSGLCLFAFSAPASNGDPMGLNTCRDVSNEEFNAGTSLPNVVSLESRSGFRDTGFCLDVPGGAATNGLQMQLFRCNGTLAQRWVVGFA</sequence>
<feature type="domain" description="Ricin B lectin" evidence="2">
    <location>
        <begin position="43"/>
        <end position="183"/>
    </location>
</feature>
<dbReference type="Proteomes" id="UP000481360">
    <property type="component" value="Unassembled WGS sequence"/>
</dbReference>
<dbReference type="InterPro" id="IPR035992">
    <property type="entry name" value="Ricin_B-like_lectins"/>
</dbReference>
<feature type="chain" id="PRO_5029003837" description="Ricin B lectin domain-containing protein" evidence="1">
    <location>
        <begin position="32"/>
        <end position="185"/>
    </location>
</feature>